<gene>
    <name evidence="2" type="primary">amaP</name>
    <name evidence="2" type="ORF">ACFSUF_05515</name>
</gene>
<evidence type="ECO:0000256" key="1">
    <source>
        <dbReference type="SAM" id="Phobius"/>
    </source>
</evidence>
<sequence length="187" mass="20659">MVKIMDRLLLFIFSLAVIAASFIAALVGLRVFPLNDVSRFIDDIYEWPVLSIIIVAASAIILLMGLRMLYISLRRASGQSPSISQRTEFGDIQISVDTVENLSLKAASRIRGVKDLKSRIRVTDAGLEIVIRSFVDGETSIPNLSEEIQRAVKSHVEEITGIPVALVSVYVANVTQPQTQTFKSRVE</sequence>
<dbReference type="Proteomes" id="UP001597541">
    <property type="component" value="Unassembled WGS sequence"/>
</dbReference>
<organism evidence="2 3">
    <name type="scientific">Paenibacillus gansuensis</name>
    <dbReference type="NCBI Taxonomy" id="306542"/>
    <lineage>
        <taxon>Bacteria</taxon>
        <taxon>Bacillati</taxon>
        <taxon>Bacillota</taxon>
        <taxon>Bacilli</taxon>
        <taxon>Bacillales</taxon>
        <taxon>Paenibacillaceae</taxon>
        <taxon>Paenibacillus</taxon>
    </lineage>
</organism>
<reference evidence="3" key="1">
    <citation type="journal article" date="2019" name="Int. J. Syst. Evol. Microbiol.">
        <title>The Global Catalogue of Microorganisms (GCM) 10K type strain sequencing project: providing services to taxonomists for standard genome sequencing and annotation.</title>
        <authorList>
            <consortium name="The Broad Institute Genomics Platform"/>
            <consortium name="The Broad Institute Genome Sequencing Center for Infectious Disease"/>
            <person name="Wu L."/>
            <person name="Ma J."/>
        </authorList>
    </citation>
    <scope>NUCLEOTIDE SEQUENCE [LARGE SCALE GENOMIC DNA]</scope>
    <source>
        <strain evidence="3">KCTC 3950</strain>
    </source>
</reference>
<dbReference type="NCBIfam" id="NF033218">
    <property type="entry name" value="anchor_AmaP"/>
    <property type="match status" value="1"/>
</dbReference>
<keyword evidence="3" id="KW-1185">Reference proteome</keyword>
<dbReference type="RefSeq" id="WP_377600927.1">
    <property type="nucleotide sequence ID" value="NZ_JBHUME010000005.1"/>
</dbReference>
<proteinExistence type="predicted"/>
<name>A0ABW5P9F5_9BACL</name>
<keyword evidence="1" id="KW-0812">Transmembrane</keyword>
<accession>A0ABW5P9F5</accession>
<comment type="caution">
    <text evidence="2">The sequence shown here is derived from an EMBL/GenBank/DDBJ whole genome shotgun (WGS) entry which is preliminary data.</text>
</comment>
<keyword evidence="1" id="KW-0472">Membrane</keyword>
<feature type="transmembrane region" description="Helical" evidence="1">
    <location>
        <begin position="48"/>
        <end position="70"/>
    </location>
</feature>
<protein>
    <submittedName>
        <fullName evidence="2">Alkaline shock response membrane anchor protein AmaP</fullName>
    </submittedName>
</protein>
<evidence type="ECO:0000313" key="3">
    <source>
        <dbReference type="Proteomes" id="UP001597541"/>
    </source>
</evidence>
<dbReference type="EMBL" id="JBHUME010000005">
    <property type="protein sequence ID" value="MFD2611880.1"/>
    <property type="molecule type" value="Genomic_DNA"/>
</dbReference>
<evidence type="ECO:0000313" key="2">
    <source>
        <dbReference type="EMBL" id="MFD2611880.1"/>
    </source>
</evidence>
<keyword evidence="1" id="KW-1133">Transmembrane helix</keyword>